<keyword evidence="2" id="KW-1185">Reference proteome</keyword>
<dbReference type="EMBL" id="JACAZE010000013">
    <property type="protein sequence ID" value="KAF7300564.1"/>
    <property type="molecule type" value="Genomic_DNA"/>
</dbReference>
<name>A0A8H6W604_MYCCL</name>
<dbReference type="InterPro" id="IPR032675">
    <property type="entry name" value="LRR_dom_sf"/>
</dbReference>
<dbReference type="Gene3D" id="3.80.10.10">
    <property type="entry name" value="Ribonuclease Inhibitor"/>
    <property type="match status" value="1"/>
</dbReference>
<evidence type="ECO:0000313" key="1">
    <source>
        <dbReference type="EMBL" id="KAF7300564.1"/>
    </source>
</evidence>
<accession>A0A8H6W604</accession>
<dbReference type="OrthoDB" id="2745898at2759"/>
<proteinExistence type="predicted"/>
<reference evidence="1" key="1">
    <citation type="submission" date="2020-05" db="EMBL/GenBank/DDBJ databases">
        <title>Mycena genomes resolve the evolution of fungal bioluminescence.</title>
        <authorList>
            <person name="Tsai I.J."/>
        </authorList>
    </citation>
    <scope>NUCLEOTIDE SEQUENCE</scope>
    <source>
        <strain evidence="1">110903Hualien_Pintung</strain>
    </source>
</reference>
<sequence length="421" mass="46978">MSNSGFYAIPPEIIPFIVANIHTDSSLRNISLVASQFTEPCQRQLFREVILRPTAERPAKWISYTEAAAHLRAFPRLADYVKTLKLHLRDWGKQTCDLTDDDIRALVGLLNLVQRTTAVTVMSATWTQLPETLRAPLSNFIDHVIDTKQRLTLSDLRGTPIDLVYRTLRSCQVLSLVNLGVDSDGDALKTLDAADSFATRPADSNSHLRRLTLRNAVEIYSLLLQPTFLQLIQSLRELSVHESASPAIAGALVLVRTCAASLEKLSIAYSTDLVQSNLTDRLPPHLPKLRELQLAFWERASCISSSWVLPECLDSMLSHADLPSLERIQVHFAIKVPKAATEVATHTLPEESMASLDRTLERYLNGGIVVEFRHYVFNRSDASSPNVLSHVAPFTAALERDLPNAMRAGLSLLKWDGNWEL</sequence>
<organism evidence="1 2">
    <name type="scientific">Mycena chlorophos</name>
    <name type="common">Agaric fungus</name>
    <name type="synonym">Agaricus chlorophos</name>
    <dbReference type="NCBI Taxonomy" id="658473"/>
    <lineage>
        <taxon>Eukaryota</taxon>
        <taxon>Fungi</taxon>
        <taxon>Dikarya</taxon>
        <taxon>Basidiomycota</taxon>
        <taxon>Agaricomycotina</taxon>
        <taxon>Agaricomycetes</taxon>
        <taxon>Agaricomycetidae</taxon>
        <taxon>Agaricales</taxon>
        <taxon>Marasmiineae</taxon>
        <taxon>Mycenaceae</taxon>
        <taxon>Mycena</taxon>
    </lineage>
</organism>
<protein>
    <submittedName>
        <fullName evidence="1">Uncharacterized protein</fullName>
    </submittedName>
</protein>
<dbReference type="AlphaFoldDB" id="A0A8H6W604"/>
<evidence type="ECO:0000313" key="2">
    <source>
        <dbReference type="Proteomes" id="UP000613580"/>
    </source>
</evidence>
<gene>
    <name evidence="1" type="ORF">HMN09_00941300</name>
</gene>
<dbReference type="Proteomes" id="UP000613580">
    <property type="component" value="Unassembled WGS sequence"/>
</dbReference>
<comment type="caution">
    <text evidence="1">The sequence shown here is derived from an EMBL/GenBank/DDBJ whole genome shotgun (WGS) entry which is preliminary data.</text>
</comment>